<evidence type="ECO:0000313" key="2">
    <source>
        <dbReference type="Proteomes" id="UP000321291"/>
    </source>
</evidence>
<organism evidence="1 2">
    <name type="scientific">Arachidicoccus ginsenosidivorans</name>
    <dbReference type="NCBI Taxonomy" id="496057"/>
    <lineage>
        <taxon>Bacteria</taxon>
        <taxon>Pseudomonadati</taxon>
        <taxon>Bacteroidota</taxon>
        <taxon>Chitinophagia</taxon>
        <taxon>Chitinophagales</taxon>
        <taxon>Chitinophagaceae</taxon>
        <taxon>Arachidicoccus</taxon>
    </lineage>
</organism>
<name>A0A5B8VIG4_9BACT</name>
<dbReference type="AlphaFoldDB" id="A0A5B8VIG4"/>
<sequence length="275" mass="30993">MRSIIVIFFGAFICLVLGLTGCSKSDLALYNSPASVYFELSAAQRDSILYTFAYTPEKASDTLFLPVKLEGIRTGVDRNFVLKIDPDSSTAVEGKHYAPLAPSYTIPANEGICYVPIILYNTDEALQKRSVSIKFYLEGTPDLGISMPKLCQAKLVFSSKLERPDWWSMWMGDYYSQVKHQLFIIVTGQTTLTTGTEGGLDAPKNLYFVSLLTSFLNNPEAWVEAHPDKGYVLEQINDTTYHFYNKDNPDKVIIYQLDSQTGGYYFMDENNEQVH</sequence>
<gene>
    <name evidence="1" type="ORF">FSB73_06520</name>
</gene>
<dbReference type="PROSITE" id="PS51257">
    <property type="entry name" value="PROKAR_LIPOPROTEIN"/>
    <property type="match status" value="1"/>
</dbReference>
<dbReference type="InterPro" id="IPR032299">
    <property type="entry name" value="DUF4843"/>
</dbReference>
<protein>
    <submittedName>
        <fullName evidence="1">DUF4843 domain-containing protein</fullName>
    </submittedName>
</protein>
<accession>A0A5B8VIG4</accession>
<dbReference type="EMBL" id="CP042434">
    <property type="protein sequence ID" value="QEC71377.1"/>
    <property type="molecule type" value="Genomic_DNA"/>
</dbReference>
<dbReference type="OrthoDB" id="1094829at2"/>
<evidence type="ECO:0000313" key="1">
    <source>
        <dbReference type="EMBL" id="QEC71377.1"/>
    </source>
</evidence>
<proteinExistence type="predicted"/>
<reference evidence="1 2" key="1">
    <citation type="journal article" date="2017" name="Int. J. Syst. Evol. Microbiol.">
        <title>Arachidicoccus ginsenosidivorans sp. nov., with ginsenoside-converting activity isolated from ginseng cultivating soil.</title>
        <authorList>
            <person name="Siddiqi M.Z."/>
            <person name="Aslam Z."/>
            <person name="Im W.T."/>
        </authorList>
    </citation>
    <scope>NUCLEOTIDE SEQUENCE [LARGE SCALE GENOMIC DNA]</scope>
    <source>
        <strain evidence="1 2">Gsoil 809</strain>
    </source>
</reference>
<dbReference type="KEGG" id="agi:FSB73_06520"/>
<dbReference type="Proteomes" id="UP000321291">
    <property type="component" value="Chromosome"/>
</dbReference>
<keyword evidence="2" id="KW-1185">Reference proteome</keyword>
<dbReference type="Pfam" id="PF16132">
    <property type="entry name" value="DUF4843"/>
    <property type="match status" value="1"/>
</dbReference>
<dbReference type="RefSeq" id="WP_146780705.1">
    <property type="nucleotide sequence ID" value="NZ_CP042434.1"/>
</dbReference>